<dbReference type="CDD" id="cd17574">
    <property type="entry name" value="REC_OmpR"/>
    <property type="match status" value="1"/>
</dbReference>
<comment type="function">
    <text evidence="7">May play the central regulatory role in sporulation. It may be an element of the effector pathway responsible for the activation of sporulation genes in response to nutritional stress. Spo0A may act in concert with spo0H (a sigma factor) to control the expression of some genes that are critical to the sporulation process.</text>
</comment>
<dbReference type="InterPro" id="IPR036388">
    <property type="entry name" value="WH-like_DNA-bd_sf"/>
</dbReference>
<keyword evidence="6" id="KW-0804">Transcription</keyword>
<keyword evidence="2" id="KW-0597">Phosphoprotein</keyword>
<organism evidence="8">
    <name type="scientific">Anaerostipes caccae</name>
    <dbReference type="NCBI Taxonomy" id="105841"/>
    <lineage>
        <taxon>Bacteria</taxon>
        <taxon>Bacillati</taxon>
        <taxon>Bacillota</taxon>
        <taxon>Clostridia</taxon>
        <taxon>Lachnospirales</taxon>
        <taxon>Lachnospiraceae</taxon>
        <taxon>Anaerostipes</taxon>
    </lineage>
</organism>
<proteinExistence type="predicted"/>
<dbReference type="Pfam" id="PF00072">
    <property type="entry name" value="Response_reg"/>
    <property type="match status" value="1"/>
</dbReference>
<dbReference type="FunFam" id="3.40.50.2300:FF:000001">
    <property type="entry name" value="DNA-binding response regulator PhoB"/>
    <property type="match status" value="1"/>
</dbReference>
<evidence type="ECO:0000313" key="8">
    <source>
        <dbReference type="EMBL" id="VYT08611.1"/>
    </source>
</evidence>
<dbReference type="PANTHER" id="PTHR48111:SF1">
    <property type="entry name" value="TWO-COMPONENT RESPONSE REGULATOR ORR33"/>
    <property type="match status" value="1"/>
</dbReference>
<keyword evidence="3" id="KW-0902">Two-component regulatory system</keyword>
<evidence type="ECO:0000256" key="3">
    <source>
        <dbReference type="ARBA" id="ARBA00023012"/>
    </source>
</evidence>
<protein>
    <recommendedName>
        <fullName evidence="1">Stage 0 sporulation protein A homolog</fullName>
    </recommendedName>
</protein>
<dbReference type="InterPro" id="IPR001789">
    <property type="entry name" value="Sig_transdc_resp-reg_receiver"/>
</dbReference>
<sequence length="219" mass="25075">MNRILIVEDEPAISNLIQMNLAAAGYCCDCAFDGAEAADRLDQEGFDLILLDIMLPEIDGYELMDYIRPLEIPVIFLTAKANTEDKVKGLKAGADDYLTKPFEIAELLARVETVLRRCQKTESRLKEGDLEIDMSARIVKKQGQPVNLTVKEYELLLLLIQNKNIALFRDFIYEKIWGSGYMGDSRTVDLHVQRLRKKIGWEHKIKTVYKVGYRLEDSQ</sequence>
<dbReference type="Pfam" id="PF00486">
    <property type="entry name" value="Trans_reg_C"/>
    <property type="match status" value="1"/>
</dbReference>
<dbReference type="InterPro" id="IPR039420">
    <property type="entry name" value="WalR-like"/>
</dbReference>
<gene>
    <name evidence="8" type="primary">copR</name>
    <name evidence="8" type="ORF">ACLFYP115_01588</name>
</gene>
<dbReference type="SMART" id="SM00448">
    <property type="entry name" value="REC"/>
    <property type="match status" value="1"/>
</dbReference>
<dbReference type="AlphaFoldDB" id="A0A6N2TWZ7"/>
<evidence type="ECO:0000256" key="4">
    <source>
        <dbReference type="ARBA" id="ARBA00023015"/>
    </source>
</evidence>
<evidence type="ECO:0000256" key="1">
    <source>
        <dbReference type="ARBA" id="ARBA00018672"/>
    </source>
</evidence>
<dbReference type="Gene3D" id="3.40.50.2300">
    <property type="match status" value="1"/>
</dbReference>
<dbReference type="RefSeq" id="WP_006567251.1">
    <property type="nucleotide sequence ID" value="NZ_BAABZP010000001.1"/>
</dbReference>
<dbReference type="SUPFAM" id="SSF52172">
    <property type="entry name" value="CheY-like"/>
    <property type="match status" value="1"/>
</dbReference>
<dbReference type="GO" id="GO:0000976">
    <property type="term" value="F:transcription cis-regulatory region binding"/>
    <property type="evidence" value="ECO:0007669"/>
    <property type="project" value="TreeGrafter"/>
</dbReference>
<keyword evidence="4" id="KW-0805">Transcription regulation</keyword>
<dbReference type="PROSITE" id="PS51755">
    <property type="entry name" value="OMPR_PHOB"/>
    <property type="match status" value="1"/>
</dbReference>
<evidence type="ECO:0000256" key="7">
    <source>
        <dbReference type="ARBA" id="ARBA00024867"/>
    </source>
</evidence>
<keyword evidence="5" id="KW-0238">DNA-binding</keyword>
<dbReference type="SMART" id="SM00862">
    <property type="entry name" value="Trans_reg_C"/>
    <property type="match status" value="1"/>
</dbReference>
<dbReference type="Gene3D" id="6.10.250.690">
    <property type="match status" value="1"/>
</dbReference>
<dbReference type="GO" id="GO:0000156">
    <property type="term" value="F:phosphorelay response regulator activity"/>
    <property type="evidence" value="ECO:0007669"/>
    <property type="project" value="TreeGrafter"/>
</dbReference>
<dbReference type="InterPro" id="IPR011006">
    <property type="entry name" value="CheY-like_superfamily"/>
</dbReference>
<accession>A0A6N2TWZ7</accession>
<dbReference type="Gene3D" id="1.10.10.10">
    <property type="entry name" value="Winged helix-like DNA-binding domain superfamily/Winged helix DNA-binding domain"/>
    <property type="match status" value="1"/>
</dbReference>
<dbReference type="GO" id="GO:0006355">
    <property type="term" value="P:regulation of DNA-templated transcription"/>
    <property type="evidence" value="ECO:0007669"/>
    <property type="project" value="InterPro"/>
</dbReference>
<dbReference type="GO" id="GO:0005829">
    <property type="term" value="C:cytosol"/>
    <property type="evidence" value="ECO:0007669"/>
    <property type="project" value="TreeGrafter"/>
</dbReference>
<dbReference type="PROSITE" id="PS50110">
    <property type="entry name" value="RESPONSE_REGULATORY"/>
    <property type="match status" value="1"/>
</dbReference>
<name>A0A6N2TWZ7_9FIRM</name>
<evidence type="ECO:0000256" key="5">
    <source>
        <dbReference type="ARBA" id="ARBA00023125"/>
    </source>
</evidence>
<reference evidence="8" key="1">
    <citation type="submission" date="2019-11" db="EMBL/GenBank/DDBJ databases">
        <authorList>
            <person name="Feng L."/>
        </authorList>
    </citation>
    <scope>NUCLEOTIDE SEQUENCE</scope>
    <source>
        <strain evidence="8">AcaccaeLFYP115</strain>
    </source>
</reference>
<dbReference type="PANTHER" id="PTHR48111">
    <property type="entry name" value="REGULATOR OF RPOS"/>
    <property type="match status" value="1"/>
</dbReference>
<dbReference type="EMBL" id="CACRSQ010000003">
    <property type="protein sequence ID" value="VYT08611.1"/>
    <property type="molecule type" value="Genomic_DNA"/>
</dbReference>
<dbReference type="CDD" id="cd00383">
    <property type="entry name" value="trans_reg_C"/>
    <property type="match status" value="1"/>
</dbReference>
<evidence type="ECO:0000256" key="2">
    <source>
        <dbReference type="ARBA" id="ARBA00022553"/>
    </source>
</evidence>
<dbReference type="GO" id="GO:0032993">
    <property type="term" value="C:protein-DNA complex"/>
    <property type="evidence" value="ECO:0007669"/>
    <property type="project" value="TreeGrafter"/>
</dbReference>
<dbReference type="InterPro" id="IPR001867">
    <property type="entry name" value="OmpR/PhoB-type_DNA-bd"/>
</dbReference>
<evidence type="ECO:0000256" key="6">
    <source>
        <dbReference type="ARBA" id="ARBA00023163"/>
    </source>
</evidence>